<protein>
    <recommendedName>
        <fullName evidence="4">Kynureninase</fullName>
        <ecNumber evidence="4">3.7.1.3</ecNumber>
    </recommendedName>
    <alternativeName>
        <fullName evidence="4">Biosynthesis of nicotinic acid protein 5</fullName>
    </alternativeName>
    <alternativeName>
        <fullName evidence="4">L-kynurenine hydrolase</fullName>
    </alternativeName>
</protein>
<feature type="binding site" evidence="4">
    <location>
        <position position="200"/>
    </location>
    <ligand>
        <name>pyridoxal 5'-phosphate</name>
        <dbReference type="ChEBI" id="CHEBI:597326"/>
    </ligand>
</feature>
<dbReference type="Gene3D" id="3.90.1150.10">
    <property type="entry name" value="Aspartate Aminotransferase, domain 1"/>
    <property type="match status" value="1"/>
</dbReference>
<dbReference type="UniPathway" id="UPA00334">
    <property type="reaction ID" value="UER00455"/>
</dbReference>
<evidence type="ECO:0000313" key="6">
    <source>
        <dbReference type="Proteomes" id="UP000242180"/>
    </source>
</evidence>
<sequence>MNTLTANLHTMMASFYHPKPDRFKILIEAKAFPSDHYAVISQLKLHGYDPEIGLIALSPRPGETYLRTSDIVDTIKNDPQIALVLFSGVQYYTGQYFDIKTITDAGRAQGCVVGWDLAHAAGNVPLKLHEWEVDFACWCSYKYLNASPGGIAGVFVHEKYATDFDRPRFAGWWGNEKTNRFEMSPEFRPSAGASGFQLSNPSVLNMTVLLASLQIFDEAGGIPALRAKSLKLTGYLEQLLLAVLDDHFKAGHIRILTPSDSAQRGCQLSLDFPERMMQVFEGLHARGVICDERKPTVIRIAPAPLYNSFADVRRAVACLKQVMDTVFH</sequence>
<feature type="binding site" evidence="4">
    <location>
        <position position="119"/>
    </location>
    <ligand>
        <name>pyridoxal 5'-phosphate</name>
        <dbReference type="ChEBI" id="CHEBI:597326"/>
    </ligand>
</feature>
<dbReference type="GO" id="GO:0019441">
    <property type="term" value="P:L-tryptophan catabolic process to kynurenine"/>
    <property type="evidence" value="ECO:0007669"/>
    <property type="project" value="TreeGrafter"/>
</dbReference>
<dbReference type="SUPFAM" id="SSF53383">
    <property type="entry name" value="PLP-dependent transferases"/>
    <property type="match status" value="1"/>
</dbReference>
<evidence type="ECO:0000256" key="2">
    <source>
        <dbReference type="ARBA" id="ARBA00022801"/>
    </source>
</evidence>
<dbReference type="InterPro" id="IPR015422">
    <property type="entry name" value="PyrdxlP-dep_Trfase_small"/>
</dbReference>
<dbReference type="GO" id="GO:0097053">
    <property type="term" value="P:L-kynurenine catabolic process"/>
    <property type="evidence" value="ECO:0007669"/>
    <property type="project" value="UniProtKB-UniRule"/>
</dbReference>
<feature type="binding site" evidence="4">
    <location>
        <position position="87"/>
    </location>
    <ligand>
        <name>pyridoxal 5'-phosphate</name>
        <dbReference type="ChEBI" id="CHEBI:597326"/>
    </ligand>
</feature>
<dbReference type="AlphaFoldDB" id="A0A1X2H446"/>
<dbReference type="GO" id="GO:0043420">
    <property type="term" value="P:anthranilate metabolic process"/>
    <property type="evidence" value="ECO:0007669"/>
    <property type="project" value="UniProtKB-UniRule"/>
</dbReference>
<feature type="binding site" evidence="4">
    <location>
        <position position="4"/>
    </location>
    <ligand>
        <name>pyridoxal 5'-phosphate</name>
        <dbReference type="ChEBI" id="CHEBI:597326"/>
    </ligand>
</feature>
<dbReference type="GO" id="GO:0019805">
    <property type="term" value="P:quinolinate biosynthetic process"/>
    <property type="evidence" value="ECO:0007669"/>
    <property type="project" value="UniProtKB-UniRule"/>
</dbReference>
<dbReference type="STRING" id="13706.A0A1X2H446"/>
<dbReference type="InterPro" id="IPR010111">
    <property type="entry name" value="Kynureninase"/>
</dbReference>
<comment type="catalytic activity">
    <reaction evidence="4">
        <text>L-kynurenine + H2O = anthranilate + L-alanine + H(+)</text>
        <dbReference type="Rhea" id="RHEA:16813"/>
        <dbReference type="ChEBI" id="CHEBI:15377"/>
        <dbReference type="ChEBI" id="CHEBI:15378"/>
        <dbReference type="ChEBI" id="CHEBI:16567"/>
        <dbReference type="ChEBI" id="CHEBI:57959"/>
        <dbReference type="ChEBI" id="CHEBI:57972"/>
        <dbReference type="EC" id="3.7.1.3"/>
    </reaction>
</comment>
<feature type="modified residue" description="N6-(pyridoxal phosphate)lysine" evidence="4">
    <location>
        <position position="142"/>
    </location>
</feature>
<comment type="cofactor">
    <cofactor evidence="4">
        <name>pyridoxal 5'-phosphate</name>
        <dbReference type="ChEBI" id="CHEBI:597326"/>
    </cofactor>
</comment>
<evidence type="ECO:0000313" key="5">
    <source>
        <dbReference type="EMBL" id="ORY93167.1"/>
    </source>
</evidence>
<dbReference type="GO" id="GO:0097268">
    <property type="term" value="C:cytoophidium"/>
    <property type="evidence" value="ECO:0007669"/>
    <property type="project" value="EnsemblFungi"/>
</dbReference>
<dbReference type="Gene3D" id="3.40.640.10">
    <property type="entry name" value="Type I PLP-dependent aspartate aminotransferase-like (Major domain)"/>
    <property type="match status" value="1"/>
</dbReference>
<comment type="similarity">
    <text evidence="4">Belongs to the kynureninase family.</text>
</comment>
<dbReference type="GO" id="GO:0030429">
    <property type="term" value="F:kynureninase activity"/>
    <property type="evidence" value="ECO:0007669"/>
    <property type="project" value="UniProtKB-UniRule"/>
</dbReference>
<feature type="binding site" evidence="4">
    <location>
        <position position="172"/>
    </location>
    <ligand>
        <name>pyridoxal 5'-phosphate</name>
        <dbReference type="ChEBI" id="CHEBI:597326"/>
    </ligand>
</feature>
<dbReference type="FunFam" id="3.40.640.10:FF:000031">
    <property type="entry name" value="Kynureninase"/>
    <property type="match status" value="1"/>
</dbReference>
<dbReference type="UniPathway" id="UPA00253">
    <property type="reaction ID" value="UER00329"/>
</dbReference>
<reference evidence="5 6" key="1">
    <citation type="submission" date="2016-07" db="EMBL/GenBank/DDBJ databases">
        <title>Pervasive Adenine N6-methylation of Active Genes in Fungi.</title>
        <authorList>
            <consortium name="DOE Joint Genome Institute"/>
            <person name="Mondo S.J."/>
            <person name="Dannebaum R.O."/>
            <person name="Kuo R.C."/>
            <person name="Labutti K."/>
            <person name="Haridas S."/>
            <person name="Kuo A."/>
            <person name="Salamov A."/>
            <person name="Ahrendt S.R."/>
            <person name="Lipzen A."/>
            <person name="Sullivan W."/>
            <person name="Andreopoulos W.B."/>
            <person name="Clum A."/>
            <person name="Lindquist E."/>
            <person name="Daum C."/>
            <person name="Ramamoorthy G.K."/>
            <person name="Gryganskyi A."/>
            <person name="Culley D."/>
            <person name="Magnuson J.K."/>
            <person name="James T.Y."/>
            <person name="O'Malley M.A."/>
            <person name="Stajich J.E."/>
            <person name="Spatafora J.W."/>
            <person name="Visel A."/>
            <person name="Grigoriev I.V."/>
        </authorList>
    </citation>
    <scope>NUCLEOTIDE SEQUENCE [LARGE SCALE GENOMIC DNA]</scope>
    <source>
        <strain evidence="5 6">NRRL 2496</strain>
    </source>
</reference>
<comment type="pathway">
    <text evidence="4">Cofactor biosynthesis; NAD(+) biosynthesis; quinolinate from L-kynurenine: step 2/3.</text>
</comment>
<dbReference type="EC" id="3.7.1.3" evidence="4"/>
<dbReference type="PIRSF" id="PIRSF038800">
    <property type="entry name" value="KYNU"/>
    <property type="match status" value="1"/>
</dbReference>
<dbReference type="HAMAP" id="MF_01970">
    <property type="entry name" value="Kynureninase"/>
    <property type="match status" value="1"/>
</dbReference>
<gene>
    <name evidence="4" type="primary">BNA5</name>
    <name evidence="5" type="ORF">BCR43DRAFT_444975</name>
</gene>
<feature type="binding site" evidence="4">
    <location>
        <position position="141"/>
    </location>
    <ligand>
        <name>pyridoxal 5'-phosphate</name>
        <dbReference type="ChEBI" id="CHEBI:597326"/>
    </ligand>
</feature>
<name>A0A1X2H446_SYNRA</name>
<comment type="function">
    <text evidence="4">Catalyzes the cleavage of L-kynurenine (L-Kyn) and L-3-hydroxykynurenine (L-3OHKyn) into anthranilic acid (AA) and 3-hydroxyanthranilic acid (3-OHAA), respectively.</text>
</comment>
<dbReference type="OMA" id="YTEVWEF"/>
<dbReference type="InterPro" id="IPR015421">
    <property type="entry name" value="PyrdxlP-dep_Trfase_major"/>
</dbReference>
<dbReference type="PANTHER" id="PTHR14084">
    <property type="entry name" value="KYNURENINASE"/>
    <property type="match status" value="1"/>
</dbReference>
<comment type="pathway">
    <text evidence="4">Amino-acid degradation; L-kynurenine degradation; L-alanine and anthranilate from L-kynurenine: step 1/1.</text>
</comment>
<keyword evidence="3 4" id="KW-0663">Pyridoxal phosphate</keyword>
<keyword evidence="1 4" id="KW-0662">Pyridine nucleotide biosynthesis</keyword>
<accession>A0A1X2H446</accession>
<comment type="subunit">
    <text evidence="4">Homodimer.</text>
</comment>
<comment type="caution">
    <text evidence="5">The sequence shown here is derived from an EMBL/GenBank/DDBJ whole genome shotgun (WGS) entry which is preliminary data.</text>
</comment>
<evidence type="ECO:0000256" key="1">
    <source>
        <dbReference type="ARBA" id="ARBA00022642"/>
    </source>
</evidence>
<keyword evidence="2 4" id="KW-0378">Hydrolase</keyword>
<comment type="catalytic activity">
    <reaction evidence="4">
        <text>3-hydroxy-L-kynurenine + H2O = 3-hydroxyanthranilate + L-alanine + H(+)</text>
        <dbReference type="Rhea" id="RHEA:25143"/>
        <dbReference type="ChEBI" id="CHEBI:15377"/>
        <dbReference type="ChEBI" id="CHEBI:15378"/>
        <dbReference type="ChEBI" id="CHEBI:36559"/>
        <dbReference type="ChEBI" id="CHEBI:57972"/>
        <dbReference type="ChEBI" id="CHEBI:58125"/>
    </reaction>
</comment>
<dbReference type="NCBIfam" id="TIGR01814">
    <property type="entry name" value="kynureninase"/>
    <property type="match status" value="1"/>
</dbReference>
<organism evidence="5 6">
    <name type="scientific">Syncephalastrum racemosum</name>
    <name type="common">Filamentous fungus</name>
    <dbReference type="NCBI Taxonomy" id="13706"/>
    <lineage>
        <taxon>Eukaryota</taxon>
        <taxon>Fungi</taxon>
        <taxon>Fungi incertae sedis</taxon>
        <taxon>Mucoromycota</taxon>
        <taxon>Mucoromycotina</taxon>
        <taxon>Mucoromycetes</taxon>
        <taxon>Mucorales</taxon>
        <taxon>Syncephalastraceae</taxon>
        <taxon>Syncephalastrum</taxon>
    </lineage>
</organism>
<dbReference type="EMBL" id="MCGN01000009">
    <property type="protein sequence ID" value="ORY93167.1"/>
    <property type="molecule type" value="Genomic_DNA"/>
</dbReference>
<dbReference type="GO" id="GO:0030170">
    <property type="term" value="F:pyridoxal phosphate binding"/>
    <property type="evidence" value="ECO:0007669"/>
    <property type="project" value="UniProtKB-UniRule"/>
</dbReference>
<evidence type="ECO:0000256" key="3">
    <source>
        <dbReference type="ARBA" id="ARBA00022898"/>
    </source>
</evidence>
<dbReference type="InParanoid" id="A0A1X2H446"/>
<dbReference type="GO" id="GO:0034354">
    <property type="term" value="P:'de novo' NAD+ biosynthetic process from L-tryptophan"/>
    <property type="evidence" value="ECO:0007669"/>
    <property type="project" value="UniProtKB-UniRule"/>
</dbReference>
<comment type="subcellular location">
    <subcellularLocation>
        <location evidence="4">Cytoplasm</location>
    </subcellularLocation>
</comment>
<dbReference type="GO" id="GO:0005737">
    <property type="term" value="C:cytoplasm"/>
    <property type="evidence" value="ECO:0007669"/>
    <property type="project" value="UniProtKB-SubCell"/>
</dbReference>
<keyword evidence="6" id="KW-1185">Reference proteome</keyword>
<dbReference type="Pfam" id="PF22580">
    <property type="entry name" value="KYNU_C"/>
    <property type="match status" value="1"/>
</dbReference>
<dbReference type="InterPro" id="IPR015424">
    <property type="entry name" value="PyrdxlP-dep_Trfase"/>
</dbReference>
<feature type="binding site" evidence="4">
    <location>
        <position position="116"/>
    </location>
    <ligand>
        <name>pyridoxal 5'-phosphate</name>
        <dbReference type="ChEBI" id="CHEBI:597326"/>
    </ligand>
</feature>
<proteinExistence type="inferred from homology"/>
<keyword evidence="4" id="KW-0963">Cytoplasm</keyword>
<dbReference type="PANTHER" id="PTHR14084:SF0">
    <property type="entry name" value="KYNURENINASE"/>
    <property type="match status" value="1"/>
</dbReference>
<evidence type="ECO:0000256" key="4">
    <source>
        <dbReference type="HAMAP-Rule" id="MF_03017"/>
    </source>
</evidence>
<feature type="binding site" evidence="4">
    <location>
        <position position="5"/>
    </location>
    <ligand>
        <name>pyridoxal 5'-phosphate</name>
        <dbReference type="ChEBI" id="CHEBI:597326"/>
    </ligand>
</feature>
<feature type="binding site" evidence="4">
    <location>
        <begin position="32"/>
        <end position="35"/>
    </location>
    <ligand>
        <name>pyridoxal 5'-phosphate</name>
        <dbReference type="ChEBI" id="CHEBI:597326"/>
    </ligand>
</feature>
<dbReference type="OrthoDB" id="5978656at2759"/>
<dbReference type="Proteomes" id="UP000242180">
    <property type="component" value="Unassembled WGS sequence"/>
</dbReference>